<dbReference type="InterPro" id="IPR036910">
    <property type="entry name" value="HMG_box_dom_sf"/>
</dbReference>
<evidence type="ECO:0000313" key="5">
    <source>
        <dbReference type="Proteomes" id="UP001153678"/>
    </source>
</evidence>
<dbReference type="Proteomes" id="UP001153678">
    <property type="component" value="Unassembled WGS sequence"/>
</dbReference>
<accession>A0A9W4SLC5</accession>
<name>A0A9W4SLC5_9GLOM</name>
<dbReference type="Gene3D" id="1.10.30.10">
    <property type="entry name" value="High mobility group box domain"/>
    <property type="match status" value="1"/>
</dbReference>
<dbReference type="GO" id="GO:0003677">
    <property type="term" value="F:DNA binding"/>
    <property type="evidence" value="ECO:0007669"/>
    <property type="project" value="UniProtKB-UniRule"/>
</dbReference>
<dbReference type="CDD" id="cd01389">
    <property type="entry name" value="HMG-box_ROX1-like"/>
    <property type="match status" value="1"/>
</dbReference>
<dbReference type="SUPFAM" id="SSF47095">
    <property type="entry name" value="HMG-box"/>
    <property type="match status" value="1"/>
</dbReference>
<dbReference type="GO" id="GO:0005634">
    <property type="term" value="C:nucleus"/>
    <property type="evidence" value="ECO:0007669"/>
    <property type="project" value="UniProtKB-UniRule"/>
</dbReference>
<protein>
    <submittedName>
        <fullName evidence="4">1179_t:CDS:1</fullName>
    </submittedName>
</protein>
<dbReference type="AlphaFoldDB" id="A0A9W4SLC5"/>
<evidence type="ECO:0000256" key="1">
    <source>
        <dbReference type="PROSITE-ProRule" id="PRU00267"/>
    </source>
</evidence>
<feature type="compositionally biased region" description="Basic and acidic residues" evidence="2">
    <location>
        <begin position="134"/>
        <end position="143"/>
    </location>
</feature>
<keyword evidence="1" id="KW-0539">Nucleus</keyword>
<dbReference type="OrthoDB" id="10606129at2759"/>
<comment type="caution">
    <text evidence="4">The sequence shown here is derived from an EMBL/GenBank/DDBJ whole genome shotgun (WGS) entry which is preliminary data.</text>
</comment>
<dbReference type="EMBL" id="CAMKVN010000964">
    <property type="protein sequence ID" value="CAI2172638.1"/>
    <property type="molecule type" value="Genomic_DNA"/>
</dbReference>
<dbReference type="InterPro" id="IPR009071">
    <property type="entry name" value="HMG_box_dom"/>
</dbReference>
<evidence type="ECO:0000313" key="4">
    <source>
        <dbReference type="EMBL" id="CAI2172638.1"/>
    </source>
</evidence>
<feature type="domain" description="HMG box" evidence="3">
    <location>
        <begin position="56"/>
        <end position="123"/>
    </location>
</feature>
<sequence length="344" mass="39090">MEQVLRFGNEKSDEETVYGLIGSSYPFNIDVETLLTNSNETRRAKRNIKKGIIGEPPRPQNSWIIYGRDKRANPEFVGKKQKVISYEISKLWKKESEEVKGLFEALARMSLKRHKEIYGENYQYKPKSKNNKKARPEQDDKNLELISPPTSSDVNGSLESSPFSFGSPSLMDNDFQMDFESLLISNDNYQNHFESPLTTNYHPQELESPFTAVDFVSSSPYETSQCMIDFSPPTLPYFNDMYVTNCANFAPMSSIAPSQTFHMPYGYGPEGNVAPLNPTSTTSPPDTTHISQFSEHEYALLLKDLISDGHIISEEISPSQPDFYLFSNEVPFLIYNNPDFGSLQ</sequence>
<keyword evidence="5" id="KW-1185">Reference proteome</keyword>
<feature type="compositionally biased region" description="Polar residues" evidence="2">
    <location>
        <begin position="148"/>
        <end position="160"/>
    </location>
</feature>
<keyword evidence="1" id="KW-0238">DNA-binding</keyword>
<organism evidence="4 5">
    <name type="scientific">Funneliformis geosporum</name>
    <dbReference type="NCBI Taxonomy" id="1117311"/>
    <lineage>
        <taxon>Eukaryota</taxon>
        <taxon>Fungi</taxon>
        <taxon>Fungi incertae sedis</taxon>
        <taxon>Mucoromycota</taxon>
        <taxon>Glomeromycotina</taxon>
        <taxon>Glomeromycetes</taxon>
        <taxon>Glomerales</taxon>
        <taxon>Glomeraceae</taxon>
        <taxon>Funneliformis</taxon>
    </lineage>
</organism>
<feature type="DNA-binding region" description="HMG box" evidence="1">
    <location>
        <begin position="56"/>
        <end position="123"/>
    </location>
</feature>
<dbReference type="Pfam" id="PF00505">
    <property type="entry name" value="HMG_box"/>
    <property type="match status" value="1"/>
</dbReference>
<evidence type="ECO:0000256" key="2">
    <source>
        <dbReference type="SAM" id="MobiDB-lite"/>
    </source>
</evidence>
<evidence type="ECO:0000259" key="3">
    <source>
        <dbReference type="PROSITE" id="PS50118"/>
    </source>
</evidence>
<reference evidence="4" key="1">
    <citation type="submission" date="2022-08" db="EMBL/GenBank/DDBJ databases">
        <authorList>
            <person name="Kallberg Y."/>
            <person name="Tangrot J."/>
            <person name="Rosling A."/>
        </authorList>
    </citation>
    <scope>NUCLEOTIDE SEQUENCE</scope>
    <source>
        <strain evidence="4">Wild A</strain>
    </source>
</reference>
<proteinExistence type="predicted"/>
<feature type="region of interest" description="Disordered" evidence="2">
    <location>
        <begin position="121"/>
        <end position="160"/>
    </location>
</feature>
<gene>
    <name evidence="4" type="ORF">FWILDA_LOCUS5681</name>
</gene>
<dbReference type="SMART" id="SM00398">
    <property type="entry name" value="HMG"/>
    <property type="match status" value="1"/>
</dbReference>
<dbReference type="PROSITE" id="PS50118">
    <property type="entry name" value="HMG_BOX_2"/>
    <property type="match status" value="1"/>
</dbReference>